<gene>
    <name evidence="1" type="ORF">F960_01926</name>
</gene>
<reference evidence="1 2" key="1">
    <citation type="submission" date="2013-02" db="EMBL/GenBank/DDBJ databases">
        <title>The Genome Sequence of Acinetobacter gerneri CIP 107464.</title>
        <authorList>
            <consortium name="The Broad Institute Genome Sequencing Platform"/>
            <consortium name="The Broad Institute Genome Sequencing Center for Infectious Disease"/>
            <person name="Cerqueira G."/>
            <person name="Feldgarden M."/>
            <person name="Courvalin P."/>
            <person name="Perichon B."/>
            <person name="Grillot-Courvalin C."/>
            <person name="Clermont D."/>
            <person name="Rocha E."/>
            <person name="Yoon E.-J."/>
            <person name="Nemec A."/>
            <person name="Walker B."/>
            <person name="Young S.K."/>
            <person name="Zeng Q."/>
            <person name="Gargeya S."/>
            <person name="Fitzgerald M."/>
            <person name="Haas B."/>
            <person name="Abouelleil A."/>
            <person name="Alvarado L."/>
            <person name="Arachchi H.M."/>
            <person name="Berlin A.M."/>
            <person name="Chapman S.B."/>
            <person name="Dewar J."/>
            <person name="Goldberg J."/>
            <person name="Griggs A."/>
            <person name="Gujja S."/>
            <person name="Hansen M."/>
            <person name="Howarth C."/>
            <person name="Imamovic A."/>
            <person name="Larimer J."/>
            <person name="McCowan C."/>
            <person name="Murphy C."/>
            <person name="Neiman D."/>
            <person name="Pearson M."/>
            <person name="Priest M."/>
            <person name="Roberts A."/>
            <person name="Saif S."/>
            <person name="Shea T."/>
            <person name="Sisk P."/>
            <person name="Sykes S."/>
            <person name="Wortman J."/>
            <person name="Nusbaum C."/>
            <person name="Birren B."/>
        </authorList>
    </citation>
    <scope>NUCLEOTIDE SEQUENCE [LARGE SCALE GENOMIC DNA]</scope>
    <source>
        <strain evidence="1 2">CIP 107464</strain>
    </source>
</reference>
<accession>N8ZQY7</accession>
<dbReference type="HOGENOM" id="CLU_1173447_0_0_6"/>
<sequence>MGIQIISNNTVFNQSNGFSPSFDTTGLVYCNIYGVNDIAQNWAENQKNATKIGSIANDSDGYLVSKGAMTATLLTDTIDDSYDLTEIIVLKKFTSTTISMILSSWIETSASSRALEVPANTSEIRVFTPYIDEKFAYTNTLHLQDGANLIVIRHSQAKVTLTNLSTNESVSFTHTGTPKLNSKSFSIGSSAYGGETDKTTEKKIAAAMIFKRVLSDSDLTDVKSYLVDCLPSNIKI</sequence>
<comment type="caution">
    <text evidence="1">The sequence shown here is derived from an EMBL/GenBank/DDBJ whole genome shotgun (WGS) entry which is preliminary data.</text>
</comment>
<dbReference type="GeneID" id="84209283"/>
<dbReference type="EMBL" id="APPN01000063">
    <property type="protein sequence ID" value="ENV33920.1"/>
    <property type="molecule type" value="Genomic_DNA"/>
</dbReference>
<dbReference type="Proteomes" id="UP000013117">
    <property type="component" value="Unassembled WGS sequence"/>
</dbReference>
<protein>
    <submittedName>
        <fullName evidence="1">Uncharacterized protein</fullName>
    </submittedName>
</protein>
<keyword evidence="2" id="KW-1185">Reference proteome</keyword>
<proteinExistence type="predicted"/>
<evidence type="ECO:0000313" key="1">
    <source>
        <dbReference type="EMBL" id="ENV33920.1"/>
    </source>
</evidence>
<evidence type="ECO:0000313" key="2">
    <source>
        <dbReference type="Proteomes" id="UP000013117"/>
    </source>
</evidence>
<organism evidence="1 2">
    <name type="scientific">Acinetobacter gerneri DSM 14967 = CIP 107464 = MTCC 9824</name>
    <dbReference type="NCBI Taxonomy" id="1120926"/>
    <lineage>
        <taxon>Bacteria</taxon>
        <taxon>Pseudomonadati</taxon>
        <taxon>Pseudomonadota</taxon>
        <taxon>Gammaproteobacteria</taxon>
        <taxon>Moraxellales</taxon>
        <taxon>Moraxellaceae</taxon>
        <taxon>Acinetobacter</taxon>
    </lineage>
</organism>
<dbReference type="STRING" id="202952.GCA_000747725_01963"/>
<name>N8ZQY7_9GAMM</name>
<dbReference type="AlphaFoldDB" id="N8ZQY7"/>
<dbReference type="PATRIC" id="fig|1120926.3.peg.1855"/>
<dbReference type="RefSeq" id="WP_004861981.1">
    <property type="nucleotide sequence ID" value="NZ_ASYY01000058.1"/>
</dbReference>